<gene>
    <name evidence="4" type="ORF">SLEP1_g10664</name>
</gene>
<dbReference type="InterPro" id="IPR011990">
    <property type="entry name" value="TPR-like_helical_dom_sf"/>
</dbReference>
<comment type="similarity">
    <text evidence="1">Belongs to the PPR family. P subfamily.</text>
</comment>
<dbReference type="Gene3D" id="1.25.40.10">
    <property type="entry name" value="Tetratricopeptide repeat domain"/>
    <property type="match status" value="3"/>
</dbReference>
<evidence type="ECO:0000256" key="3">
    <source>
        <dbReference type="PROSITE-ProRule" id="PRU00708"/>
    </source>
</evidence>
<evidence type="ECO:0008006" key="6">
    <source>
        <dbReference type="Google" id="ProtNLM"/>
    </source>
</evidence>
<feature type="repeat" description="PPR" evidence="3">
    <location>
        <begin position="165"/>
        <end position="199"/>
    </location>
</feature>
<feature type="repeat" description="PPR" evidence="3">
    <location>
        <begin position="61"/>
        <end position="91"/>
    </location>
</feature>
<dbReference type="PANTHER" id="PTHR47941">
    <property type="entry name" value="PENTATRICOPEPTIDE REPEAT-CONTAINING PROTEIN 3, MITOCHONDRIAL"/>
    <property type="match status" value="1"/>
</dbReference>
<evidence type="ECO:0000313" key="4">
    <source>
        <dbReference type="EMBL" id="GKU97521.1"/>
    </source>
</evidence>
<reference evidence="4 5" key="1">
    <citation type="journal article" date="2021" name="Commun. Biol.">
        <title>The genome of Shorea leprosula (Dipterocarpaceae) highlights the ecological relevance of drought in aseasonal tropical rainforests.</title>
        <authorList>
            <person name="Ng K.K.S."/>
            <person name="Kobayashi M.J."/>
            <person name="Fawcett J.A."/>
            <person name="Hatakeyama M."/>
            <person name="Paape T."/>
            <person name="Ng C.H."/>
            <person name="Ang C.C."/>
            <person name="Tnah L.H."/>
            <person name="Lee C.T."/>
            <person name="Nishiyama T."/>
            <person name="Sese J."/>
            <person name="O'Brien M.J."/>
            <person name="Copetti D."/>
            <person name="Mohd Noor M.I."/>
            <person name="Ong R.C."/>
            <person name="Putra M."/>
            <person name="Sireger I.Z."/>
            <person name="Indrioko S."/>
            <person name="Kosugi Y."/>
            <person name="Izuno A."/>
            <person name="Isagi Y."/>
            <person name="Lee S.L."/>
            <person name="Shimizu K.K."/>
        </authorList>
    </citation>
    <scope>NUCLEOTIDE SEQUENCE [LARGE SCALE GENOMIC DNA]</scope>
    <source>
        <strain evidence="4">214</strain>
    </source>
</reference>
<feature type="repeat" description="PPR" evidence="3">
    <location>
        <begin position="270"/>
        <end position="304"/>
    </location>
</feature>
<dbReference type="InterPro" id="IPR002885">
    <property type="entry name" value="PPR_rpt"/>
</dbReference>
<sequence>MRYFDKAWDLMAEIRRKHPSLLTLKAMSIVLSKIAKFQSYEETLEAFKKMETDIFVGREFGTDEFNVLLRAFCSQREMKEARSVFHKMHSRFAADSKTMNILLLGFKESGDITAMELFYHEMVRRGFKPNSVTYNVRIDTYCKKRRFGDALRVFEEMEKVNCLPTMETITTLIHGAGVARNTQKARQMFDEIPKRNLQPDIGAYNALISSLVKSRDIDSAIKLMDEMEEKQIGHDSVTYHTMFLGMMKIRGIEGVCELYNRMIEANFIPKTRTVVMLMKFFCENRRVDSGLNLWRYLVEKGCCPHTHALDLLAIGLCSRGRWQEAFECSKQMLERGRYVSEAAHRMLQRFLRQFNEVEKIRELDRMITKLQSALPPSGEQAIDTSTLRQHKIVLSKIF</sequence>
<dbReference type="Proteomes" id="UP001054252">
    <property type="component" value="Unassembled WGS sequence"/>
</dbReference>
<feature type="repeat" description="PPR" evidence="3">
    <location>
        <begin position="200"/>
        <end position="234"/>
    </location>
</feature>
<comment type="caution">
    <text evidence="4">The sequence shown here is derived from an EMBL/GenBank/DDBJ whole genome shotgun (WGS) entry which is preliminary data.</text>
</comment>
<accession>A0AAV5IIN5</accession>
<evidence type="ECO:0000313" key="5">
    <source>
        <dbReference type="Proteomes" id="UP001054252"/>
    </source>
</evidence>
<dbReference type="NCBIfam" id="TIGR00756">
    <property type="entry name" value="PPR"/>
    <property type="match status" value="6"/>
</dbReference>
<keyword evidence="5" id="KW-1185">Reference proteome</keyword>
<proteinExistence type="inferred from homology"/>
<name>A0AAV5IIN5_9ROSI</name>
<dbReference type="EMBL" id="BPVZ01000011">
    <property type="protein sequence ID" value="GKU97521.1"/>
    <property type="molecule type" value="Genomic_DNA"/>
</dbReference>
<dbReference type="Pfam" id="PF13041">
    <property type="entry name" value="PPR_2"/>
    <property type="match status" value="2"/>
</dbReference>
<keyword evidence="2" id="KW-0677">Repeat</keyword>
<dbReference type="AlphaFoldDB" id="A0AAV5IIN5"/>
<organism evidence="4 5">
    <name type="scientific">Rubroshorea leprosula</name>
    <dbReference type="NCBI Taxonomy" id="152421"/>
    <lineage>
        <taxon>Eukaryota</taxon>
        <taxon>Viridiplantae</taxon>
        <taxon>Streptophyta</taxon>
        <taxon>Embryophyta</taxon>
        <taxon>Tracheophyta</taxon>
        <taxon>Spermatophyta</taxon>
        <taxon>Magnoliopsida</taxon>
        <taxon>eudicotyledons</taxon>
        <taxon>Gunneridae</taxon>
        <taxon>Pentapetalae</taxon>
        <taxon>rosids</taxon>
        <taxon>malvids</taxon>
        <taxon>Malvales</taxon>
        <taxon>Dipterocarpaceae</taxon>
        <taxon>Rubroshorea</taxon>
    </lineage>
</organism>
<feature type="repeat" description="PPR" evidence="3">
    <location>
        <begin position="130"/>
        <end position="164"/>
    </location>
</feature>
<feature type="repeat" description="PPR" evidence="3">
    <location>
        <begin position="235"/>
        <end position="269"/>
    </location>
</feature>
<evidence type="ECO:0000256" key="1">
    <source>
        <dbReference type="ARBA" id="ARBA00007626"/>
    </source>
</evidence>
<feature type="repeat" description="PPR" evidence="3">
    <location>
        <begin position="95"/>
        <end position="129"/>
    </location>
</feature>
<dbReference type="Pfam" id="PF01535">
    <property type="entry name" value="PPR"/>
    <property type="match status" value="3"/>
</dbReference>
<evidence type="ECO:0000256" key="2">
    <source>
        <dbReference type="ARBA" id="ARBA00022737"/>
    </source>
</evidence>
<protein>
    <recommendedName>
        <fullName evidence="6">Pentatricopeptide repeat-containing protein</fullName>
    </recommendedName>
</protein>
<dbReference type="PROSITE" id="PS51375">
    <property type="entry name" value="PPR"/>
    <property type="match status" value="7"/>
</dbReference>